<reference evidence="6" key="1">
    <citation type="submission" date="2020-07" db="EMBL/GenBank/DDBJ databases">
        <title>Clarias magur genome sequencing, assembly and annotation.</title>
        <authorList>
            <person name="Kushwaha B."/>
            <person name="Kumar R."/>
            <person name="Das P."/>
            <person name="Joshi C.G."/>
            <person name="Kumar D."/>
            <person name="Nagpure N.S."/>
            <person name="Pandey M."/>
            <person name="Agarwal S."/>
            <person name="Srivastava S."/>
            <person name="Singh M."/>
            <person name="Sahoo L."/>
            <person name="Jayasankar P."/>
            <person name="Meher P.K."/>
            <person name="Koringa P.G."/>
            <person name="Iquebal M.A."/>
            <person name="Das S.P."/>
            <person name="Bit A."/>
            <person name="Patnaik S."/>
            <person name="Patel N."/>
            <person name="Shah T.M."/>
            <person name="Hinsu A."/>
            <person name="Jena J.K."/>
        </authorList>
    </citation>
    <scope>NUCLEOTIDE SEQUENCE</scope>
    <source>
        <strain evidence="6">CIFAMagur01</strain>
        <tissue evidence="6">Testis</tissue>
    </source>
</reference>
<dbReference type="Pfam" id="PF14835">
    <property type="entry name" value="zf-RING_6"/>
    <property type="match status" value="1"/>
</dbReference>
<gene>
    <name evidence="6" type="primary">bard1</name>
    <name evidence="6" type="ORF">DAT39_006907</name>
</gene>
<evidence type="ECO:0000313" key="6">
    <source>
        <dbReference type="EMBL" id="KAF5903389.1"/>
    </source>
</evidence>
<feature type="compositionally biased region" description="Polar residues" evidence="4">
    <location>
        <begin position="326"/>
        <end position="339"/>
    </location>
</feature>
<dbReference type="PROSITE" id="PS50088">
    <property type="entry name" value="ANK_REPEAT"/>
    <property type="match status" value="3"/>
</dbReference>
<dbReference type="Gene3D" id="1.25.40.20">
    <property type="entry name" value="Ankyrin repeat-containing domain"/>
    <property type="match status" value="1"/>
</dbReference>
<keyword evidence="7" id="KW-1185">Reference proteome</keyword>
<dbReference type="InterPro" id="IPR002110">
    <property type="entry name" value="Ankyrin_rpt"/>
</dbReference>
<evidence type="ECO:0000256" key="4">
    <source>
        <dbReference type="SAM" id="MobiDB-lite"/>
    </source>
</evidence>
<dbReference type="SUPFAM" id="SSF48403">
    <property type="entry name" value="Ankyrin repeat"/>
    <property type="match status" value="1"/>
</dbReference>
<dbReference type="PRINTS" id="PR01415">
    <property type="entry name" value="ANKYRIN"/>
</dbReference>
<evidence type="ECO:0000313" key="7">
    <source>
        <dbReference type="Proteomes" id="UP000727407"/>
    </source>
</evidence>
<dbReference type="AlphaFoldDB" id="A0A8J4X6C8"/>
<proteinExistence type="predicted"/>
<dbReference type="Gene3D" id="3.30.40.10">
    <property type="entry name" value="Zinc/RING finger domain, C3HC4 (zinc finger)"/>
    <property type="match status" value="1"/>
</dbReference>
<feature type="compositionally biased region" description="Low complexity" evidence="4">
    <location>
        <begin position="144"/>
        <end position="153"/>
    </location>
</feature>
<dbReference type="PANTHER" id="PTHR24171">
    <property type="entry name" value="ANKYRIN REPEAT DOMAIN-CONTAINING PROTEIN 39-RELATED"/>
    <property type="match status" value="1"/>
</dbReference>
<dbReference type="SUPFAM" id="SSF52113">
    <property type="entry name" value="BRCT domain"/>
    <property type="match status" value="1"/>
</dbReference>
<feature type="region of interest" description="Disordered" evidence="4">
    <location>
        <begin position="142"/>
        <end position="341"/>
    </location>
</feature>
<feature type="compositionally biased region" description="Polar residues" evidence="4">
    <location>
        <begin position="273"/>
        <end position="289"/>
    </location>
</feature>
<feature type="compositionally biased region" description="Basic and acidic residues" evidence="4">
    <location>
        <begin position="235"/>
        <end position="247"/>
    </location>
</feature>
<dbReference type="PANTHER" id="PTHR24171:SF8">
    <property type="entry name" value="BRCA1-ASSOCIATED RING DOMAIN PROTEIN 1"/>
    <property type="match status" value="1"/>
</dbReference>
<feature type="repeat" description="ANK" evidence="3">
    <location>
        <begin position="347"/>
        <end position="379"/>
    </location>
</feature>
<dbReference type="CDD" id="cd17734">
    <property type="entry name" value="BRCT_Bard1_rpt1"/>
    <property type="match status" value="1"/>
</dbReference>
<dbReference type="EMBL" id="QNUK01000074">
    <property type="protein sequence ID" value="KAF5903389.1"/>
    <property type="molecule type" value="Genomic_DNA"/>
</dbReference>
<evidence type="ECO:0000259" key="5">
    <source>
        <dbReference type="PROSITE" id="PS50172"/>
    </source>
</evidence>
<organism evidence="6 7">
    <name type="scientific">Clarias magur</name>
    <name type="common">Asian catfish</name>
    <name type="synonym">Macropteronotus magur</name>
    <dbReference type="NCBI Taxonomy" id="1594786"/>
    <lineage>
        <taxon>Eukaryota</taxon>
        <taxon>Metazoa</taxon>
        <taxon>Chordata</taxon>
        <taxon>Craniata</taxon>
        <taxon>Vertebrata</taxon>
        <taxon>Euteleostomi</taxon>
        <taxon>Actinopterygii</taxon>
        <taxon>Neopterygii</taxon>
        <taxon>Teleostei</taxon>
        <taxon>Ostariophysi</taxon>
        <taxon>Siluriformes</taxon>
        <taxon>Clariidae</taxon>
        <taxon>Clarias</taxon>
    </lineage>
</organism>
<feature type="repeat" description="ANK" evidence="3">
    <location>
        <begin position="380"/>
        <end position="412"/>
    </location>
</feature>
<name>A0A8J4X6C8_CLAMG</name>
<dbReference type="InterPro" id="IPR013083">
    <property type="entry name" value="Znf_RING/FYVE/PHD"/>
</dbReference>
<dbReference type="GO" id="GO:0004842">
    <property type="term" value="F:ubiquitin-protein transferase activity"/>
    <property type="evidence" value="ECO:0007669"/>
    <property type="project" value="TreeGrafter"/>
</dbReference>
<dbReference type="PROSITE" id="PS50297">
    <property type="entry name" value="ANK_REP_REGION"/>
    <property type="match status" value="3"/>
</dbReference>
<dbReference type="Pfam" id="PF00533">
    <property type="entry name" value="BRCT"/>
    <property type="match status" value="1"/>
</dbReference>
<keyword evidence="2 3" id="KW-0040">ANK repeat</keyword>
<dbReference type="Proteomes" id="UP000727407">
    <property type="component" value="Unassembled WGS sequence"/>
</dbReference>
<sequence>MASDPKADSDTASSNILSEPVCLGACEHLLCRSCAAPSVGDGCSVCLRPSWVKDIQINRQISNITQLFLQLESVICPSERSAPPADSSVASTDPPVPAKKKNYKIWYSPKSRKVRCRVDNPLDSDPPTRPCADSNVLSVFNFTSSSQDSGSSTPPRPSRGTERKRKKTKRKRVVRKQVQSSRIASKQKKMRLEAVNQQWGFGKNDQMEHEDDPVKQNEMRSGKRVSFRCPSGTADQKEEVPQSEERVLSPTRTRSILKDGVEKTPDQDHLRSSPKSSTPQSDGSPQSTPKRPRLSPGRKVRKRSSCQSPDVSSRRSVEERKDKGSPGSSPATGRSQTTPAYMKRNHKGETPLHLAAIKGDVETTKALLEQGADPNLKDHAGWTPLHEACNLGHVGVVEVLLQQGALINTPGYENDSPLHDAVRNGHAAVARLLLEHGASTTVLNIFGLRPVDYAATPEMREVLTLVPEAPQAVTTPLSSPANLSKSPALMKKDVQVTLIGTKLTADQQNQLTKAARVLGGKRVETFSTAVTHVVVPDGPLPSTLTVLQGILNGCWVLNFTWLARCLEQSRRIEESEFEAAEGPQRARVNRVSL</sequence>
<feature type="domain" description="BRCT" evidence="5">
    <location>
        <begin position="492"/>
        <end position="579"/>
    </location>
</feature>
<feature type="non-terminal residue" evidence="6">
    <location>
        <position position="593"/>
    </location>
</feature>
<dbReference type="SUPFAM" id="SSF57850">
    <property type="entry name" value="RING/U-box"/>
    <property type="match status" value="1"/>
</dbReference>
<evidence type="ECO:0000256" key="3">
    <source>
        <dbReference type="PROSITE-ProRule" id="PRU00023"/>
    </source>
</evidence>
<dbReference type="InterPro" id="IPR039503">
    <property type="entry name" value="BARD1_Znf-RING"/>
</dbReference>
<protein>
    <submittedName>
        <fullName evidence="6">BRCA1-associated RING domain protein 1</fullName>
    </submittedName>
</protein>
<feature type="compositionally biased region" description="Basic residues" evidence="4">
    <location>
        <begin position="290"/>
        <end position="304"/>
    </location>
</feature>
<dbReference type="Pfam" id="PF12796">
    <property type="entry name" value="Ank_2"/>
    <property type="match status" value="1"/>
</dbReference>
<dbReference type="SMART" id="SM00292">
    <property type="entry name" value="BRCT"/>
    <property type="match status" value="1"/>
</dbReference>
<evidence type="ECO:0000256" key="2">
    <source>
        <dbReference type="ARBA" id="ARBA00023043"/>
    </source>
</evidence>
<dbReference type="Gene3D" id="3.40.50.10190">
    <property type="entry name" value="BRCT domain"/>
    <property type="match status" value="1"/>
</dbReference>
<feature type="repeat" description="ANK" evidence="3">
    <location>
        <begin position="413"/>
        <end position="445"/>
    </location>
</feature>
<comment type="caution">
    <text evidence="6">The sequence shown here is derived from an EMBL/GenBank/DDBJ whole genome shotgun (WGS) entry which is preliminary data.</text>
</comment>
<feature type="compositionally biased region" description="Basic and acidic residues" evidence="4">
    <location>
        <begin position="312"/>
        <end position="324"/>
    </location>
</feature>
<feature type="compositionally biased region" description="Basic residues" evidence="4">
    <location>
        <begin position="162"/>
        <end position="175"/>
    </location>
</feature>
<feature type="compositionally biased region" description="Basic and acidic residues" evidence="4">
    <location>
        <begin position="212"/>
        <end position="221"/>
    </location>
</feature>
<dbReference type="GO" id="GO:0031436">
    <property type="term" value="C:BRCA1-BARD1 complex"/>
    <property type="evidence" value="ECO:0007669"/>
    <property type="project" value="TreeGrafter"/>
</dbReference>
<dbReference type="InterPro" id="IPR001357">
    <property type="entry name" value="BRCT_dom"/>
</dbReference>
<accession>A0A8J4X6C8</accession>
<dbReference type="PROSITE" id="PS50172">
    <property type="entry name" value="BRCT"/>
    <property type="match status" value="1"/>
</dbReference>
<dbReference type="InterPro" id="IPR036420">
    <property type="entry name" value="BRCT_dom_sf"/>
</dbReference>
<dbReference type="GO" id="GO:0085020">
    <property type="term" value="P:protein K6-linked ubiquitination"/>
    <property type="evidence" value="ECO:0007669"/>
    <property type="project" value="TreeGrafter"/>
</dbReference>
<keyword evidence="1" id="KW-0677">Repeat</keyword>
<feature type="region of interest" description="Disordered" evidence="4">
    <location>
        <begin position="80"/>
        <end position="102"/>
    </location>
</feature>
<dbReference type="InterPro" id="IPR036770">
    <property type="entry name" value="Ankyrin_rpt-contain_sf"/>
</dbReference>
<dbReference type="OrthoDB" id="2384350at2759"/>
<dbReference type="SMART" id="SM00248">
    <property type="entry name" value="ANK"/>
    <property type="match status" value="3"/>
</dbReference>
<dbReference type="GO" id="GO:0070531">
    <property type="term" value="C:BRCA1-A complex"/>
    <property type="evidence" value="ECO:0007669"/>
    <property type="project" value="TreeGrafter"/>
</dbReference>
<feature type="compositionally biased region" description="Basic and acidic residues" evidence="4">
    <location>
        <begin position="256"/>
        <end position="271"/>
    </location>
</feature>
<evidence type="ECO:0000256" key="1">
    <source>
        <dbReference type="ARBA" id="ARBA00022737"/>
    </source>
</evidence>